<dbReference type="Proteomes" id="UP000218824">
    <property type="component" value="Chromosome"/>
</dbReference>
<dbReference type="InterPro" id="IPR037523">
    <property type="entry name" value="VOC_core"/>
</dbReference>
<proteinExistence type="predicted"/>
<dbReference type="InterPro" id="IPR029068">
    <property type="entry name" value="Glyas_Bleomycin-R_OHBP_Dase"/>
</dbReference>
<feature type="domain" description="VOC" evidence="1">
    <location>
        <begin position="2"/>
        <end position="121"/>
    </location>
</feature>
<dbReference type="AlphaFoldDB" id="A0AAU9ATP2"/>
<evidence type="ECO:0000259" key="1">
    <source>
        <dbReference type="PROSITE" id="PS51819"/>
    </source>
</evidence>
<dbReference type="PROSITE" id="PS51819">
    <property type="entry name" value="VOC"/>
    <property type="match status" value="1"/>
</dbReference>
<dbReference type="RefSeq" id="WP_096380921.1">
    <property type="nucleotide sequence ID" value="NZ_AP014940.1"/>
</dbReference>
<reference evidence="2 3" key="1">
    <citation type="journal article" date="2017" name="DNA Res.">
        <title>Complete genome sequence and expression profile of the commercial lytic enzyme producer Lysobacter enzymogenes M497-1.</title>
        <authorList>
            <person name="Takami H."/>
            <person name="Toyoda A."/>
            <person name="Uchiyama I."/>
            <person name="Itoh T."/>
            <person name="Takaki Y."/>
            <person name="Arai W."/>
            <person name="Nishi S."/>
            <person name="Kawai M."/>
            <person name="Shinya K."/>
            <person name="Ikeda H."/>
        </authorList>
    </citation>
    <scope>NUCLEOTIDE SEQUENCE [LARGE SCALE GENOMIC DNA]</scope>
    <source>
        <strain evidence="2 3">M497-1</strain>
    </source>
</reference>
<accession>A0AAU9ATP2</accession>
<organism evidence="2 3">
    <name type="scientific">Lysobacter enzymogenes</name>
    <dbReference type="NCBI Taxonomy" id="69"/>
    <lineage>
        <taxon>Bacteria</taxon>
        <taxon>Pseudomonadati</taxon>
        <taxon>Pseudomonadota</taxon>
        <taxon>Gammaproteobacteria</taxon>
        <taxon>Lysobacterales</taxon>
        <taxon>Lysobacteraceae</taxon>
        <taxon>Lysobacter</taxon>
    </lineage>
</organism>
<sequence>MHLDHLILRVADAAVSARFYRDTLGLREEPGPAPFRVLRVDAGTTLDLLQAPPRDAAHLAFRLDRAGFERVRAGLDARGIAYGASPFQRDGRSGLQHGAMGAAESLYFSDPDGHNLEIRSHEPNA</sequence>
<dbReference type="KEGG" id="lem:LEN_4296"/>
<dbReference type="Gene3D" id="3.10.180.10">
    <property type="entry name" value="2,3-Dihydroxybiphenyl 1,2-Dioxygenase, domain 1"/>
    <property type="match status" value="1"/>
</dbReference>
<dbReference type="EMBL" id="AP014940">
    <property type="protein sequence ID" value="BAV99783.1"/>
    <property type="molecule type" value="Genomic_DNA"/>
</dbReference>
<protein>
    <submittedName>
        <fullName evidence="2">Glyoxalase/bleomycin resistance protein/dioxygenase</fullName>
    </submittedName>
</protein>
<evidence type="ECO:0000313" key="3">
    <source>
        <dbReference type="Proteomes" id="UP000218824"/>
    </source>
</evidence>
<evidence type="ECO:0000313" key="2">
    <source>
        <dbReference type="EMBL" id="BAV99783.1"/>
    </source>
</evidence>
<dbReference type="GeneID" id="83066087"/>
<dbReference type="Pfam" id="PF00903">
    <property type="entry name" value="Glyoxalase"/>
    <property type="match status" value="1"/>
</dbReference>
<gene>
    <name evidence="2" type="ORF">LEN_4296</name>
</gene>
<dbReference type="SUPFAM" id="SSF54593">
    <property type="entry name" value="Glyoxalase/Bleomycin resistance protein/Dihydroxybiphenyl dioxygenase"/>
    <property type="match status" value="1"/>
</dbReference>
<dbReference type="InterPro" id="IPR004360">
    <property type="entry name" value="Glyas_Fos-R_dOase_dom"/>
</dbReference>
<name>A0AAU9ATP2_LYSEN</name>